<feature type="non-terminal residue" evidence="1">
    <location>
        <position position="1"/>
    </location>
</feature>
<dbReference type="AlphaFoldDB" id="X1LNX8"/>
<sequence>AVMHAYALDEAERLKERVSSEFNCAELWLTEFSPLMGYATGTGTLGFAFYKEG</sequence>
<dbReference type="Gene3D" id="3.30.1180.10">
    <property type="match status" value="1"/>
</dbReference>
<dbReference type="PROSITE" id="PS51482">
    <property type="entry name" value="DEGV"/>
    <property type="match status" value="1"/>
</dbReference>
<accession>X1LNX8</accession>
<dbReference type="SUPFAM" id="SSF82549">
    <property type="entry name" value="DAK1/DegV-like"/>
    <property type="match status" value="1"/>
</dbReference>
<organism evidence="1">
    <name type="scientific">marine sediment metagenome</name>
    <dbReference type="NCBI Taxonomy" id="412755"/>
    <lineage>
        <taxon>unclassified sequences</taxon>
        <taxon>metagenomes</taxon>
        <taxon>ecological metagenomes</taxon>
    </lineage>
</organism>
<gene>
    <name evidence="1" type="ORF">S06H3_14598</name>
</gene>
<dbReference type="EMBL" id="BARV01007145">
    <property type="protein sequence ID" value="GAI04090.1"/>
    <property type="molecule type" value="Genomic_DNA"/>
</dbReference>
<evidence type="ECO:0000313" key="1">
    <source>
        <dbReference type="EMBL" id="GAI04090.1"/>
    </source>
</evidence>
<evidence type="ECO:0008006" key="2">
    <source>
        <dbReference type="Google" id="ProtNLM"/>
    </source>
</evidence>
<name>X1LNX8_9ZZZZ</name>
<comment type="caution">
    <text evidence="1">The sequence shown here is derived from an EMBL/GenBank/DDBJ whole genome shotgun (WGS) entry which is preliminary data.</text>
</comment>
<dbReference type="InterPro" id="IPR043168">
    <property type="entry name" value="DegV_C"/>
</dbReference>
<reference evidence="1" key="1">
    <citation type="journal article" date="2014" name="Front. Microbiol.">
        <title>High frequency of phylogenetically diverse reductive dehalogenase-homologous genes in deep subseafloor sedimentary metagenomes.</title>
        <authorList>
            <person name="Kawai M."/>
            <person name="Futagami T."/>
            <person name="Toyoda A."/>
            <person name="Takaki Y."/>
            <person name="Nishi S."/>
            <person name="Hori S."/>
            <person name="Arai W."/>
            <person name="Tsubouchi T."/>
            <person name="Morono Y."/>
            <person name="Uchiyama I."/>
            <person name="Ito T."/>
            <person name="Fujiyama A."/>
            <person name="Inagaki F."/>
            <person name="Takami H."/>
        </authorList>
    </citation>
    <scope>NUCLEOTIDE SEQUENCE</scope>
    <source>
        <strain evidence="1">Expedition CK06-06</strain>
    </source>
</reference>
<dbReference type="InterPro" id="IPR003797">
    <property type="entry name" value="DegV"/>
</dbReference>
<proteinExistence type="predicted"/>
<protein>
    <recommendedName>
        <fullName evidence="2">DegV family protein</fullName>
    </recommendedName>
</protein>